<dbReference type="Proteomes" id="UP001163266">
    <property type="component" value="Chromosome"/>
</dbReference>
<evidence type="ECO:0000256" key="2">
    <source>
        <dbReference type="SAM" id="Phobius"/>
    </source>
</evidence>
<evidence type="ECO:0000313" key="4">
    <source>
        <dbReference type="EMBL" id="UZD53770.1"/>
    </source>
</evidence>
<sequence>MIKAARQAAGVHIAALAASIKVSVQKLEALEDDRYDELPDPTFARALAKTVCRFLKIDPTPVLARLPEPGTPSRLEHVAVGLNQPFRDGGLRRSDRLDLAWWSRPAVWLPLLILLAALALWLMPAGMLPSLGGGEEATPSSPAPSAPASGPAAPAAPASPASPASELAVQQPVLPPLQPASVSGANSGPAAAVAQPAAAPAAPAPQEPAGAGDAGGLLVVRTSGESWVEVRDATGRVLLSKLMRSGETAPVDGPLPLRLLIGNASVTEVSVRGQPLDLKPYVRDNVARVELR</sequence>
<dbReference type="Gene3D" id="1.10.260.40">
    <property type="entry name" value="lambda repressor-like DNA-binding domains"/>
    <property type="match status" value="1"/>
</dbReference>
<feature type="region of interest" description="Disordered" evidence="1">
    <location>
        <begin position="196"/>
        <end position="216"/>
    </location>
</feature>
<dbReference type="InterPro" id="IPR025194">
    <property type="entry name" value="RodZ-like_C"/>
</dbReference>
<dbReference type="PANTHER" id="PTHR34475">
    <property type="match status" value="1"/>
</dbReference>
<keyword evidence="2" id="KW-1133">Transmembrane helix</keyword>
<accession>A0ABY6MPI7</accession>
<dbReference type="RefSeq" id="WP_264891353.1">
    <property type="nucleotide sequence ID" value="NZ_CP110257.1"/>
</dbReference>
<evidence type="ECO:0000313" key="5">
    <source>
        <dbReference type="Proteomes" id="UP001163266"/>
    </source>
</evidence>
<dbReference type="Pfam" id="PF13464">
    <property type="entry name" value="RodZ_C"/>
    <property type="match status" value="1"/>
</dbReference>
<dbReference type="Pfam" id="PF13413">
    <property type="entry name" value="HTH_25"/>
    <property type="match status" value="1"/>
</dbReference>
<feature type="transmembrane region" description="Helical" evidence="2">
    <location>
        <begin position="101"/>
        <end position="123"/>
    </location>
</feature>
<keyword evidence="2" id="KW-0812">Transmembrane</keyword>
<feature type="domain" description="Cytoskeleton protein RodZ-like C-terminal" evidence="3">
    <location>
        <begin position="219"/>
        <end position="290"/>
    </location>
</feature>
<dbReference type="PANTHER" id="PTHR34475:SF1">
    <property type="entry name" value="CYTOSKELETON PROTEIN RODZ"/>
    <property type="match status" value="1"/>
</dbReference>
<proteinExistence type="predicted"/>
<protein>
    <submittedName>
        <fullName evidence="4">Helix-turn-helix domain-containing protein</fullName>
    </submittedName>
</protein>
<keyword evidence="2" id="KW-0472">Membrane</keyword>
<dbReference type="InterPro" id="IPR050400">
    <property type="entry name" value="Bact_Cytoskel_RodZ"/>
</dbReference>
<evidence type="ECO:0000256" key="1">
    <source>
        <dbReference type="SAM" id="MobiDB-lite"/>
    </source>
</evidence>
<keyword evidence="5" id="KW-1185">Reference proteome</keyword>
<reference evidence="4" key="1">
    <citation type="submission" date="2022-10" db="EMBL/GenBank/DDBJ databases">
        <title>Complete genome sequence of Schlegelella aquatica LMG 23380.</title>
        <authorList>
            <person name="Musilova J."/>
            <person name="Kourilova X."/>
            <person name="Bezdicek M."/>
            <person name="Hermankova K."/>
            <person name="Obruca S."/>
            <person name="Sedlar K."/>
        </authorList>
    </citation>
    <scope>NUCLEOTIDE SEQUENCE</scope>
    <source>
        <strain evidence="4">LMG 23380</strain>
    </source>
</reference>
<feature type="region of interest" description="Disordered" evidence="1">
    <location>
        <begin position="132"/>
        <end position="168"/>
    </location>
</feature>
<gene>
    <name evidence="4" type="ORF">OMP39_08665</name>
</gene>
<name>A0ABY6MPI7_9BURK</name>
<evidence type="ECO:0000259" key="3">
    <source>
        <dbReference type="Pfam" id="PF13464"/>
    </source>
</evidence>
<organism evidence="4 5">
    <name type="scientific">Caldimonas aquatica</name>
    <dbReference type="NCBI Taxonomy" id="376175"/>
    <lineage>
        <taxon>Bacteria</taxon>
        <taxon>Pseudomonadati</taxon>
        <taxon>Pseudomonadota</taxon>
        <taxon>Betaproteobacteria</taxon>
        <taxon>Burkholderiales</taxon>
        <taxon>Sphaerotilaceae</taxon>
        <taxon>Caldimonas</taxon>
    </lineage>
</organism>
<dbReference type="EMBL" id="CP110257">
    <property type="protein sequence ID" value="UZD53770.1"/>
    <property type="molecule type" value="Genomic_DNA"/>
</dbReference>
<dbReference type="InterPro" id="IPR010982">
    <property type="entry name" value="Lambda_DNA-bd_dom_sf"/>
</dbReference>
<feature type="compositionally biased region" description="Low complexity" evidence="1">
    <location>
        <begin position="146"/>
        <end position="168"/>
    </location>
</feature>